<dbReference type="FunFam" id="2.160.20.10:FF:000001">
    <property type="entry name" value="Pectinesterase"/>
    <property type="match status" value="1"/>
</dbReference>
<evidence type="ECO:0000313" key="7">
    <source>
        <dbReference type="EMBL" id="KAK9742801.1"/>
    </source>
</evidence>
<evidence type="ECO:0000256" key="1">
    <source>
        <dbReference type="ARBA" id="ARBA00005184"/>
    </source>
</evidence>
<evidence type="ECO:0000256" key="2">
    <source>
        <dbReference type="ARBA" id="ARBA00022801"/>
    </source>
</evidence>
<dbReference type="PANTHER" id="PTHR31707">
    <property type="entry name" value="PECTINESTERASE"/>
    <property type="match status" value="1"/>
</dbReference>
<evidence type="ECO:0000256" key="5">
    <source>
        <dbReference type="RuleBase" id="RU000589"/>
    </source>
</evidence>
<dbReference type="Proteomes" id="UP001443914">
    <property type="component" value="Unassembled WGS sequence"/>
</dbReference>
<dbReference type="AlphaFoldDB" id="A0AAW1M8N9"/>
<dbReference type="SUPFAM" id="SSF51126">
    <property type="entry name" value="Pectin lyase-like"/>
    <property type="match status" value="1"/>
</dbReference>
<dbReference type="GO" id="GO:0042545">
    <property type="term" value="P:cell wall modification"/>
    <property type="evidence" value="ECO:0007669"/>
    <property type="project" value="UniProtKB-UniRule"/>
</dbReference>
<dbReference type="InterPro" id="IPR000070">
    <property type="entry name" value="Pectinesterase_cat"/>
</dbReference>
<keyword evidence="8" id="KW-1185">Reference proteome</keyword>
<evidence type="ECO:0000256" key="3">
    <source>
        <dbReference type="ARBA" id="ARBA00023085"/>
    </source>
</evidence>
<dbReference type="EC" id="3.1.1.11" evidence="5"/>
<gene>
    <name evidence="7" type="ORF">RND81_03G198200</name>
</gene>
<organism evidence="7 8">
    <name type="scientific">Saponaria officinalis</name>
    <name type="common">Common soapwort</name>
    <name type="synonym">Lychnis saponaria</name>
    <dbReference type="NCBI Taxonomy" id="3572"/>
    <lineage>
        <taxon>Eukaryota</taxon>
        <taxon>Viridiplantae</taxon>
        <taxon>Streptophyta</taxon>
        <taxon>Embryophyta</taxon>
        <taxon>Tracheophyta</taxon>
        <taxon>Spermatophyta</taxon>
        <taxon>Magnoliopsida</taxon>
        <taxon>eudicotyledons</taxon>
        <taxon>Gunneridae</taxon>
        <taxon>Pentapetalae</taxon>
        <taxon>Caryophyllales</taxon>
        <taxon>Caryophyllaceae</taxon>
        <taxon>Caryophylleae</taxon>
        <taxon>Saponaria</taxon>
    </lineage>
</organism>
<feature type="domain" description="Pectinesterase catalytic" evidence="6">
    <location>
        <begin position="97"/>
        <end position="398"/>
    </location>
</feature>
<sequence>MLENKGKYTREDAIAWLSGALTSHRTCLEGLKEKGMYENDHPLSQNLTMVLNHALTLHAKDVKAEDNRVKKGAPWKQRSEQYRGLLSSWNPATSKADIVVAKDGSGNYRSINEAVNALGRLSNKGRGKRVVVHVKAGVYDENVEIGRHLINVMFVGEGVHKTVVTGRRNYVDGDTTVSSATFSVFGDGFWARDMTFENTAGPHKHQAVALMVASDNSLFYKCNIKGYQDTLYAHSLRQFYRDCKIYGTVDFIFGNAAVVFQNCDILVRKPMDHQANIITAQGRDNPYENTGISIHGSRILPAPEFVPVKGSIKTFLGRPWKKYSRTVIAKTDLDGMIHRKGWTKWEGDVAQSTLYYAEYMNTGRGASTRGRVDWPGYHVLKSPREVGPFTVRNFIQGESWIMKTGVPVWTEI</sequence>
<comment type="catalytic activity">
    <reaction evidence="5">
        <text>[(1-&gt;4)-alpha-D-galacturonosyl methyl ester](n) + n H2O = [(1-&gt;4)-alpha-D-galacturonosyl](n) + n methanol + n H(+)</text>
        <dbReference type="Rhea" id="RHEA:22380"/>
        <dbReference type="Rhea" id="RHEA-COMP:14570"/>
        <dbReference type="Rhea" id="RHEA-COMP:14573"/>
        <dbReference type="ChEBI" id="CHEBI:15377"/>
        <dbReference type="ChEBI" id="CHEBI:15378"/>
        <dbReference type="ChEBI" id="CHEBI:17790"/>
        <dbReference type="ChEBI" id="CHEBI:140522"/>
        <dbReference type="ChEBI" id="CHEBI:140523"/>
        <dbReference type="EC" id="3.1.1.11"/>
    </reaction>
</comment>
<comment type="caution">
    <text evidence="7">The sequence shown here is derived from an EMBL/GenBank/DDBJ whole genome shotgun (WGS) entry which is preliminary data.</text>
</comment>
<accession>A0AAW1M8N9</accession>
<feature type="active site" evidence="4">
    <location>
        <position position="250"/>
    </location>
</feature>
<keyword evidence="3 5" id="KW-0063">Aspartyl esterase</keyword>
<dbReference type="GO" id="GO:0030599">
    <property type="term" value="F:pectinesterase activity"/>
    <property type="evidence" value="ECO:0007669"/>
    <property type="project" value="UniProtKB-UniRule"/>
</dbReference>
<reference evidence="7" key="1">
    <citation type="submission" date="2024-03" db="EMBL/GenBank/DDBJ databases">
        <title>WGS assembly of Saponaria officinalis var. Norfolk2.</title>
        <authorList>
            <person name="Jenkins J."/>
            <person name="Shu S."/>
            <person name="Grimwood J."/>
            <person name="Barry K."/>
            <person name="Goodstein D."/>
            <person name="Schmutz J."/>
            <person name="Leebens-Mack J."/>
            <person name="Osbourn A."/>
        </authorList>
    </citation>
    <scope>NUCLEOTIDE SEQUENCE [LARGE SCALE GENOMIC DNA]</scope>
    <source>
        <strain evidence="7">JIC</strain>
    </source>
</reference>
<evidence type="ECO:0000259" key="6">
    <source>
        <dbReference type="Pfam" id="PF01095"/>
    </source>
</evidence>
<protein>
    <recommendedName>
        <fullName evidence="5">Pectinesterase</fullName>
        <ecNumber evidence="5">3.1.1.11</ecNumber>
    </recommendedName>
</protein>
<dbReference type="Gene3D" id="2.160.20.10">
    <property type="entry name" value="Single-stranded right-handed beta-helix, Pectin lyase-like"/>
    <property type="match status" value="1"/>
</dbReference>
<evidence type="ECO:0000256" key="4">
    <source>
        <dbReference type="PROSITE-ProRule" id="PRU10040"/>
    </source>
</evidence>
<evidence type="ECO:0000313" key="8">
    <source>
        <dbReference type="Proteomes" id="UP001443914"/>
    </source>
</evidence>
<dbReference type="EMBL" id="JBDFQZ010000003">
    <property type="protein sequence ID" value="KAK9742801.1"/>
    <property type="molecule type" value="Genomic_DNA"/>
</dbReference>
<proteinExistence type="predicted"/>
<dbReference type="InterPro" id="IPR011050">
    <property type="entry name" value="Pectin_lyase_fold/virulence"/>
</dbReference>
<name>A0AAW1M8N9_SAPOF</name>
<comment type="pathway">
    <text evidence="1 5">Glycan metabolism; pectin degradation; 2-dehydro-3-deoxy-D-gluconate from pectin: step 1/5.</text>
</comment>
<dbReference type="PROSITE" id="PS00503">
    <property type="entry name" value="PECTINESTERASE_2"/>
    <property type="match status" value="1"/>
</dbReference>
<dbReference type="InterPro" id="IPR033131">
    <property type="entry name" value="Pectinesterase_Asp_AS"/>
</dbReference>
<dbReference type="Pfam" id="PF01095">
    <property type="entry name" value="Pectinesterase"/>
    <property type="match status" value="1"/>
</dbReference>
<dbReference type="InterPro" id="IPR012334">
    <property type="entry name" value="Pectin_lyas_fold"/>
</dbReference>
<dbReference type="GO" id="GO:0045490">
    <property type="term" value="P:pectin catabolic process"/>
    <property type="evidence" value="ECO:0007669"/>
    <property type="project" value="UniProtKB-UniRule"/>
</dbReference>
<keyword evidence="2 5" id="KW-0378">Hydrolase</keyword>